<dbReference type="KEGG" id="ssm:Spirs_2932"/>
<accession>E1R3R4</accession>
<name>E1R3R4_SEDSS</name>
<evidence type="ECO:0008006" key="3">
    <source>
        <dbReference type="Google" id="ProtNLM"/>
    </source>
</evidence>
<organism evidence="1 2">
    <name type="scientific">Sediminispirochaeta smaragdinae (strain DSM 11293 / JCM 15392 / SEBR 4228)</name>
    <name type="common">Spirochaeta smaragdinae</name>
    <dbReference type="NCBI Taxonomy" id="573413"/>
    <lineage>
        <taxon>Bacteria</taxon>
        <taxon>Pseudomonadati</taxon>
        <taxon>Spirochaetota</taxon>
        <taxon>Spirochaetia</taxon>
        <taxon>Spirochaetales</taxon>
        <taxon>Spirochaetaceae</taxon>
        <taxon>Sediminispirochaeta</taxon>
    </lineage>
</organism>
<protein>
    <recommendedName>
        <fullName evidence="3">Glycosyl transferase family 2</fullName>
    </recommendedName>
</protein>
<dbReference type="eggNOG" id="COG1216">
    <property type="taxonomic scope" value="Bacteria"/>
</dbReference>
<evidence type="ECO:0000313" key="2">
    <source>
        <dbReference type="Proteomes" id="UP000002318"/>
    </source>
</evidence>
<reference evidence="1 2" key="1">
    <citation type="journal article" date="2010" name="Stand. Genomic Sci.">
        <title>Complete genome sequence of Spirochaeta smaragdinae type strain (SEBR 4228).</title>
        <authorList>
            <person name="Mavromatis K."/>
            <person name="Yasawong M."/>
            <person name="Chertkov O."/>
            <person name="Lapidus A."/>
            <person name="Lucas S."/>
            <person name="Nolan M."/>
            <person name="Del Rio T.G."/>
            <person name="Tice H."/>
            <person name="Cheng J.F."/>
            <person name="Pitluck S."/>
            <person name="Liolios K."/>
            <person name="Ivanova N."/>
            <person name="Tapia R."/>
            <person name="Han C."/>
            <person name="Bruce D."/>
            <person name="Goodwin L."/>
            <person name="Pati A."/>
            <person name="Chen A."/>
            <person name="Palaniappan K."/>
            <person name="Land M."/>
            <person name="Hauser L."/>
            <person name="Chang Y.J."/>
            <person name="Jeffries C.D."/>
            <person name="Detter J.C."/>
            <person name="Rohde M."/>
            <person name="Brambilla E."/>
            <person name="Spring S."/>
            <person name="Goker M."/>
            <person name="Sikorski J."/>
            <person name="Woyke T."/>
            <person name="Bristow J."/>
            <person name="Eisen J.A."/>
            <person name="Markowitz V."/>
            <person name="Hugenholtz P."/>
            <person name="Klenk H.P."/>
            <person name="Kyrpides N.C."/>
        </authorList>
    </citation>
    <scope>NUCLEOTIDE SEQUENCE [LARGE SCALE GENOMIC DNA]</scope>
    <source>
        <strain evidence="2">DSM 11293 / JCM 15392 / SEBR 4228</strain>
    </source>
</reference>
<proteinExistence type="predicted"/>
<dbReference type="Proteomes" id="UP000002318">
    <property type="component" value="Chromosome"/>
</dbReference>
<dbReference type="EMBL" id="CP002116">
    <property type="protein sequence ID" value="ADK82035.1"/>
    <property type="molecule type" value="Genomic_DNA"/>
</dbReference>
<dbReference type="AlphaFoldDB" id="E1R3R4"/>
<dbReference type="InterPro" id="IPR029044">
    <property type="entry name" value="Nucleotide-diphossugar_trans"/>
</dbReference>
<keyword evidence="2" id="KW-1185">Reference proteome</keyword>
<dbReference type="Gene3D" id="3.90.550.10">
    <property type="entry name" value="Spore Coat Polysaccharide Biosynthesis Protein SpsA, Chain A"/>
    <property type="match status" value="1"/>
</dbReference>
<dbReference type="HOGENOM" id="CLU_073854_0_0_12"/>
<evidence type="ECO:0000313" key="1">
    <source>
        <dbReference type="EMBL" id="ADK82035.1"/>
    </source>
</evidence>
<dbReference type="STRING" id="573413.Spirs_2932"/>
<dbReference type="RefSeq" id="WP_013255494.1">
    <property type="nucleotide sequence ID" value="NC_014364.1"/>
</dbReference>
<sequence length="319" mass="36485">MSTTHLISDDSRLPYTIVGKKREDRKLTIPPLLSLVVLNRGGRPYRNDYFRELERIGNFEIISVEGQERSFDVEALSARYPQVCFLLLHQRVSAGEAVNLGMKEAQGRLVLVLWNDMLPGPLSEGLLSRILSQERLCTVPHLQSPKLETVPSIAAPAFYRNRLKTLPMVPSADAVPSLFPFDYCGLYERERFLLLGGYDALISNPHWQKMDFGFRTHMWGEKLLCSTSFRVRYLGDHEAEDTTPDASYGRFYLKNLAVRFDGDAGVLPAGRFLPYAGKQGGSIFSRIREFRDASHWVRENRFRFCRDARSVTDLWETAE</sequence>
<dbReference type="OrthoDB" id="355867at2"/>
<dbReference type="SUPFAM" id="SSF53448">
    <property type="entry name" value="Nucleotide-diphospho-sugar transferases"/>
    <property type="match status" value="1"/>
</dbReference>
<gene>
    <name evidence="1" type="ordered locus">Spirs_2932</name>
</gene>